<dbReference type="Proteomes" id="UP000250140">
    <property type="component" value="Unassembled WGS sequence"/>
</dbReference>
<reference evidence="4 5" key="1">
    <citation type="journal article" date="2016" name="Nat. Commun.">
        <title>Ectomycorrhizal ecology is imprinted in the genome of the dominant symbiotic fungus Cenococcum geophilum.</title>
        <authorList>
            <consortium name="DOE Joint Genome Institute"/>
            <person name="Peter M."/>
            <person name="Kohler A."/>
            <person name="Ohm R.A."/>
            <person name="Kuo A."/>
            <person name="Krutzmann J."/>
            <person name="Morin E."/>
            <person name="Arend M."/>
            <person name="Barry K.W."/>
            <person name="Binder M."/>
            <person name="Choi C."/>
            <person name="Clum A."/>
            <person name="Copeland A."/>
            <person name="Grisel N."/>
            <person name="Haridas S."/>
            <person name="Kipfer T."/>
            <person name="LaButti K."/>
            <person name="Lindquist E."/>
            <person name="Lipzen A."/>
            <person name="Maire R."/>
            <person name="Meier B."/>
            <person name="Mihaltcheva S."/>
            <person name="Molinier V."/>
            <person name="Murat C."/>
            <person name="Poggeler S."/>
            <person name="Quandt C.A."/>
            <person name="Sperisen C."/>
            <person name="Tritt A."/>
            <person name="Tisserant E."/>
            <person name="Crous P.W."/>
            <person name="Henrissat B."/>
            <person name="Nehls U."/>
            <person name="Egli S."/>
            <person name="Spatafora J.W."/>
            <person name="Grigoriev I.V."/>
            <person name="Martin F.M."/>
        </authorList>
    </citation>
    <scope>NUCLEOTIDE SEQUENCE [LARGE SCALE GENOMIC DNA]</scope>
    <source>
        <strain evidence="4 5">CBS 207.34</strain>
    </source>
</reference>
<dbReference type="EMBL" id="KV750035">
    <property type="protein sequence ID" value="OCL06543.1"/>
    <property type="molecule type" value="Genomic_DNA"/>
</dbReference>
<proteinExistence type="predicted"/>
<feature type="compositionally biased region" description="Polar residues" evidence="2">
    <location>
        <begin position="1635"/>
        <end position="1644"/>
    </location>
</feature>
<feature type="compositionally biased region" description="Basic and acidic residues" evidence="2">
    <location>
        <begin position="371"/>
        <end position="387"/>
    </location>
</feature>
<feature type="region of interest" description="Disordered" evidence="2">
    <location>
        <begin position="1749"/>
        <end position="1774"/>
    </location>
</feature>
<dbReference type="GO" id="GO:0005085">
    <property type="term" value="F:guanyl-nucleotide exchange factor activity"/>
    <property type="evidence" value="ECO:0007669"/>
    <property type="project" value="InterPro"/>
</dbReference>
<keyword evidence="1" id="KW-0175">Coiled coil</keyword>
<dbReference type="PROSITE" id="PS50010">
    <property type="entry name" value="DH_2"/>
    <property type="match status" value="1"/>
</dbReference>
<feature type="region of interest" description="Disordered" evidence="2">
    <location>
        <begin position="1"/>
        <end position="480"/>
    </location>
</feature>
<feature type="compositionally biased region" description="Low complexity" evidence="2">
    <location>
        <begin position="119"/>
        <end position="140"/>
    </location>
</feature>
<feature type="compositionally biased region" description="Low complexity" evidence="2">
    <location>
        <begin position="1623"/>
        <end position="1634"/>
    </location>
</feature>
<feature type="compositionally biased region" description="Polar residues" evidence="2">
    <location>
        <begin position="889"/>
        <end position="902"/>
    </location>
</feature>
<dbReference type="PANTHER" id="PTHR22834:SF20">
    <property type="entry name" value="SH3 DOMAIN-CONTAINING PROTEIN"/>
    <property type="match status" value="1"/>
</dbReference>
<dbReference type="Pfam" id="PF00621">
    <property type="entry name" value="RhoGEF"/>
    <property type="match status" value="1"/>
</dbReference>
<dbReference type="InterPro" id="IPR000219">
    <property type="entry name" value="DH_dom"/>
</dbReference>
<feature type="compositionally biased region" description="Polar residues" evidence="2">
    <location>
        <begin position="292"/>
        <end position="302"/>
    </location>
</feature>
<feature type="compositionally biased region" description="Low complexity" evidence="2">
    <location>
        <begin position="169"/>
        <end position="196"/>
    </location>
</feature>
<accession>A0A8E2JR91</accession>
<feature type="domain" description="DH" evidence="3">
    <location>
        <begin position="1094"/>
        <end position="1318"/>
    </location>
</feature>
<feature type="region of interest" description="Disordered" evidence="2">
    <location>
        <begin position="500"/>
        <end position="531"/>
    </location>
</feature>
<dbReference type="CDD" id="cd07589">
    <property type="entry name" value="BAR_DNMBP"/>
    <property type="match status" value="1"/>
</dbReference>
<evidence type="ECO:0000256" key="1">
    <source>
        <dbReference type="SAM" id="Coils"/>
    </source>
</evidence>
<feature type="compositionally biased region" description="Low complexity" evidence="2">
    <location>
        <begin position="103"/>
        <end position="112"/>
    </location>
</feature>
<dbReference type="InterPro" id="IPR051492">
    <property type="entry name" value="Dynamin-Rho_GEF"/>
</dbReference>
<feature type="compositionally biased region" description="Polar residues" evidence="2">
    <location>
        <begin position="1651"/>
        <end position="1672"/>
    </location>
</feature>
<feature type="region of interest" description="Disordered" evidence="2">
    <location>
        <begin position="983"/>
        <end position="1031"/>
    </location>
</feature>
<protein>
    <recommendedName>
        <fullName evidence="3">DH domain-containing protein</fullName>
    </recommendedName>
</protein>
<feature type="compositionally biased region" description="Acidic residues" evidence="2">
    <location>
        <begin position="667"/>
        <end position="677"/>
    </location>
</feature>
<dbReference type="SMART" id="SM00325">
    <property type="entry name" value="RhoGEF"/>
    <property type="match status" value="1"/>
</dbReference>
<dbReference type="Gene3D" id="1.20.1270.60">
    <property type="entry name" value="Arfaptin homology (AH) domain/BAR domain"/>
    <property type="match status" value="1"/>
</dbReference>
<feature type="compositionally biased region" description="Polar residues" evidence="2">
    <location>
        <begin position="241"/>
        <end position="269"/>
    </location>
</feature>
<feature type="region of interest" description="Disordered" evidence="2">
    <location>
        <begin position="654"/>
        <end position="677"/>
    </location>
</feature>
<feature type="region of interest" description="Disordered" evidence="2">
    <location>
        <begin position="1058"/>
        <end position="1084"/>
    </location>
</feature>
<feature type="compositionally biased region" description="Basic residues" evidence="2">
    <location>
        <begin position="509"/>
        <end position="523"/>
    </location>
</feature>
<dbReference type="SUPFAM" id="SSF103657">
    <property type="entry name" value="BAR/IMD domain-like"/>
    <property type="match status" value="1"/>
</dbReference>
<feature type="region of interest" description="Disordered" evidence="2">
    <location>
        <begin position="1179"/>
        <end position="1210"/>
    </location>
</feature>
<evidence type="ECO:0000259" key="3">
    <source>
        <dbReference type="PROSITE" id="PS50010"/>
    </source>
</evidence>
<feature type="compositionally biased region" description="Basic and acidic residues" evidence="2">
    <location>
        <begin position="461"/>
        <end position="476"/>
    </location>
</feature>
<dbReference type="GO" id="GO:0031991">
    <property type="term" value="P:regulation of actomyosin contractile ring contraction"/>
    <property type="evidence" value="ECO:0007669"/>
    <property type="project" value="TreeGrafter"/>
</dbReference>
<dbReference type="PANTHER" id="PTHR22834">
    <property type="entry name" value="NUCLEAR FUSION PROTEIN FUS2"/>
    <property type="match status" value="1"/>
</dbReference>
<feature type="compositionally biased region" description="Polar residues" evidence="2">
    <location>
        <begin position="197"/>
        <end position="207"/>
    </location>
</feature>
<dbReference type="InterPro" id="IPR035899">
    <property type="entry name" value="DBL_dom_sf"/>
</dbReference>
<name>A0A8E2JR91_9PEZI</name>
<dbReference type="FunFam" id="1.20.900.10:FF:000053">
    <property type="entry name" value="Rho guanyl nucleotide exchange factor, putative"/>
    <property type="match status" value="1"/>
</dbReference>
<keyword evidence="5" id="KW-1185">Reference proteome</keyword>
<feature type="compositionally biased region" description="Low complexity" evidence="2">
    <location>
        <begin position="340"/>
        <end position="357"/>
    </location>
</feature>
<feature type="compositionally biased region" description="Basic and acidic residues" evidence="2">
    <location>
        <begin position="903"/>
        <end position="920"/>
    </location>
</feature>
<dbReference type="CDD" id="cd00160">
    <property type="entry name" value="RhoGEF"/>
    <property type="match status" value="1"/>
</dbReference>
<dbReference type="InterPro" id="IPR027267">
    <property type="entry name" value="AH/BAR_dom_sf"/>
</dbReference>
<feature type="compositionally biased region" description="Low complexity" evidence="2">
    <location>
        <begin position="67"/>
        <end position="78"/>
    </location>
</feature>
<evidence type="ECO:0000256" key="2">
    <source>
        <dbReference type="SAM" id="MobiDB-lite"/>
    </source>
</evidence>
<dbReference type="GO" id="GO:0032955">
    <property type="term" value="P:regulation of division septum assembly"/>
    <property type="evidence" value="ECO:0007669"/>
    <property type="project" value="TreeGrafter"/>
</dbReference>
<gene>
    <name evidence="4" type="ORF">AOQ84DRAFT_74446</name>
</gene>
<feature type="region of interest" description="Disordered" evidence="2">
    <location>
        <begin position="889"/>
        <end position="960"/>
    </location>
</feature>
<feature type="compositionally biased region" description="Pro residues" evidence="2">
    <location>
        <begin position="991"/>
        <end position="1007"/>
    </location>
</feature>
<dbReference type="SUPFAM" id="SSF48065">
    <property type="entry name" value="DBL homology domain (DH-domain)"/>
    <property type="match status" value="1"/>
</dbReference>
<feature type="coiled-coil region" evidence="1">
    <location>
        <begin position="1301"/>
        <end position="1335"/>
    </location>
</feature>
<dbReference type="Gene3D" id="1.20.900.10">
    <property type="entry name" value="Dbl homology (DH) domain"/>
    <property type="match status" value="1"/>
</dbReference>
<sequence>MQQPDEQRYNNYAYNQDQEPEAFYSYNPQSSRPDIVVDTGSNSMTTTSRQRQTPLNSRLTTRQGLRSPTTTNPSSLSTAKSAPALPNTSRPPVKSLVQKFDQSASATSPTTSPRHRPSRTASASKSSTSLTRTSTTSTPSRPAPREASYGSYKFNHLKPRERPQPAPAAPASSRRTNIGRQSLGSQGSGSTAGLSSEASSQNLQPGSNRLPFFGEVIGDQDGALGPGYGIPGLAQRRRGSDSSVHPTNGITTHSRSQSNIEDSYQSPLSTDVDVMPPDRTASAGGHRRSHSDMTVSPSTSVSYKPLEPNTASNTNLAASLNGQRRPSPPSKIPLPKRRPSNTSDSGSSIHSSSRAGSALGHSAYMPTSPVRESRPRFRTHTGKENVPRQRHKTPPPVTLSSKRYNASPHKRPSSGTSLKAVIHAPPHQTSPRLRHSRDRQPVSIASTSASRARSTGRHVTAGRDQHTERPRARKDIGASGLRIADRRALLEKASRENLKSVEKAEKQINKRSTKAGDHKHHKSHIDEDKNISEVAESGHTDNSQSHESFPTERQSLTLNTLDLPKPNPEEPLTAHTEFENEESPVLGMPGGFAMTPPIQQSEYNEPALPIEEVNIVSISQSPTPGDSDDVLPPQTFLQLDEGHRTILSEVMKLREQSPSNASHTDFGEDNQSEADDSESIQIMLRDTPTISQNQQSWQMPSQTPQRISMGSQIWRVEPLDSSGNISFLEEEESPIDPFDNRSSVMPDDSVSVAFRGNRDEEWTPIIPSMPEDGHLTRESEAYSTINRVLELYHNSNFVTPEMAHGFREQVRAVSPALAQHKDWDSKEATETYLARLLSDANNTPEPPTESTNIQEQAYEQRLGSLDIAGLDDSPDADYRGTAIIFTQPQRYSRGSATSSRWEGSSHDGQADSEQHNDHNYRPTPPPKDWRYSPAPNGVHTPTVHLPYQTSEDNTPRLSRYDRPQLPEIETTGEGLGLAIQVAPPEGSPVFQNPPLPSHSPPPPPQPPTIDETTMYQRGIRSPPSPSVYSRNPPSSIFPSIPPPALPNINTNNYAMKLDDSPAHLAPQPVSALSQESPKERPVEEDTAEIKRLKKRRHLIKELVDTESTFLQDMMVVEDIYKATSTSIDSIKEDDRKVLFGNCAEIVEFSKDFIAALKPAAASIYTLQKSNRWNFKRGSFSTSHSTATDQSSSTGTEPPKEEQDRKTSIGAAFGRNMARMEKVYGEYLKNHDAANQRLSALQDKPKVKVWLAECHNYAGDITQAWNLDSLLVKPTQRVLKYPLLISSLLENTPEDHPDYVALDSAHRELRAMSVRINESKKRAELLDQVVNRKRKESDGRLPAGLSKAFGRRTEKFKQQVGLSDSVDDTEYDAVAQKFGGHFFQLQIVMRDVEKYMDDVQSYVDQCNDQVAALIDYLDVGQTTSPEIESQWRKYGQVMQELTAVALPEHKAAVRKSVIEPIMTLWKLHDQPQKMMQKRKKRIVEYARYKAIKDRGDKPDKKTQEAGEQWSALNETLKIELPQLYALTKKLVERCLLSLINIQITWQSTCERKLQSVLEKPPERTDNFSDDMAKYVQRFLSDYDSVCSPIMSLGVCNKTLLTEISNFLSPAQTFVADDASSYKKSSTFTSTKRTQSLSSDMSTPEVSNHRHSGNFTWTNFDSTPPLDTQPQTSPIGRMRAGSALSSRGPSTPRSTNATTPAISNFPPPRPSTGVGRTSEPSNAFPRLSLEMEQRSGSSLLAPSYSRASGIFSSALPMSDSPTPTGTETPEEQSNEEPEVLFLAASLFEFNIAHDRREGGYPYLVYVPGEIFDVIGLKGELWLARNQDDASHTVGWIWEKHFARILPDES</sequence>
<evidence type="ECO:0000313" key="4">
    <source>
        <dbReference type="EMBL" id="OCL06543.1"/>
    </source>
</evidence>
<feature type="compositionally biased region" description="Polar residues" evidence="2">
    <location>
        <begin position="39"/>
        <end position="66"/>
    </location>
</feature>
<feature type="compositionally biased region" description="Polar residues" evidence="2">
    <location>
        <begin position="309"/>
        <end position="324"/>
    </location>
</feature>
<dbReference type="OrthoDB" id="10256089at2759"/>
<feature type="region of interest" description="Disordered" evidence="2">
    <location>
        <begin position="1623"/>
        <end position="1720"/>
    </location>
</feature>
<feature type="compositionally biased region" description="Polar residues" evidence="2">
    <location>
        <begin position="947"/>
        <end position="956"/>
    </location>
</feature>
<organism evidence="4 5">
    <name type="scientific">Glonium stellatum</name>
    <dbReference type="NCBI Taxonomy" id="574774"/>
    <lineage>
        <taxon>Eukaryota</taxon>
        <taxon>Fungi</taxon>
        <taxon>Dikarya</taxon>
        <taxon>Ascomycota</taxon>
        <taxon>Pezizomycotina</taxon>
        <taxon>Dothideomycetes</taxon>
        <taxon>Pleosporomycetidae</taxon>
        <taxon>Gloniales</taxon>
        <taxon>Gloniaceae</taxon>
        <taxon>Glonium</taxon>
    </lineage>
</organism>
<dbReference type="GO" id="GO:0005737">
    <property type="term" value="C:cytoplasm"/>
    <property type="evidence" value="ECO:0007669"/>
    <property type="project" value="TreeGrafter"/>
</dbReference>
<feature type="compositionally biased region" description="Polar residues" evidence="2">
    <location>
        <begin position="1179"/>
        <end position="1195"/>
    </location>
</feature>
<evidence type="ECO:0000313" key="5">
    <source>
        <dbReference type="Proteomes" id="UP000250140"/>
    </source>
</evidence>
<feature type="compositionally biased region" description="Polar residues" evidence="2">
    <location>
        <begin position="1681"/>
        <end position="1700"/>
    </location>
</feature>
<feature type="compositionally biased region" description="Basic and acidic residues" evidence="2">
    <location>
        <begin position="1197"/>
        <end position="1206"/>
    </location>
</feature>